<dbReference type="InterPro" id="IPR011993">
    <property type="entry name" value="PH-like_dom_sf"/>
</dbReference>
<sequence>MNHCPTEVLSYLSHPLIKVPENVADNLTVLDGNLLPVSELTQEECQLLRRVKNTKVKLEMEIHGLEAQLLKKCNGAPPQMGEVERRRRQLMSSGRSLFNESPKKGIQFLVKHQFLNNTPEDVAGYFFNEKGLAKKAIGDFIGDNDTFNIETLHSFIRLQDFRGKLLVKALRTFLQSFYLPGEAQKIDRIMEAFAKGYTFQNPCLFQNSDVCYVLSFSLIMLNTQLHNPAVKNKISLPGFISMNRGINEGENLDEGMLAELYRDILITPFRPPNDESRDFLDTYYNPEREGWLRKEGGKHKSIKDRWFILNNNCLYYFVHQGDIEPKGIIPLEDVSVRTVPDKPNCFEIFSNTPLVKGAKTDSNKRMVPGHHQVYRLITRTEKESQDWMGAVEACIISSPIHKLLESRKSLLFLHEAHNISKY</sequence>
<comment type="caution">
    <text evidence="3">The sequence shown here is derived from an EMBL/GenBank/DDBJ whole genome shotgun (WGS) entry which is preliminary data.</text>
</comment>
<gene>
    <name evidence="3" type="ORF">LOD99_1033</name>
</gene>
<dbReference type="InterPro" id="IPR023394">
    <property type="entry name" value="Sec7_C_sf"/>
</dbReference>
<reference evidence="3 4" key="1">
    <citation type="journal article" date="2023" name="BMC Biol.">
        <title>The compact genome of the sponge Oopsacas minuta (Hexactinellida) is lacking key metazoan core genes.</title>
        <authorList>
            <person name="Santini S."/>
            <person name="Schenkelaars Q."/>
            <person name="Jourda C."/>
            <person name="Duchesne M."/>
            <person name="Belahbib H."/>
            <person name="Rocher C."/>
            <person name="Selva M."/>
            <person name="Riesgo A."/>
            <person name="Vervoort M."/>
            <person name="Leys S.P."/>
            <person name="Kodjabachian L."/>
            <person name="Le Bivic A."/>
            <person name="Borchiellini C."/>
            <person name="Claverie J.M."/>
            <person name="Renard E."/>
        </authorList>
    </citation>
    <scope>NUCLEOTIDE SEQUENCE [LARGE SCALE GENOMIC DNA]</scope>
    <source>
        <strain evidence="3">SPO-2</strain>
    </source>
</reference>
<dbReference type="Gene3D" id="1.10.1000.11">
    <property type="entry name" value="Arf Nucleotide-binding Site Opener,domain 2"/>
    <property type="match status" value="1"/>
</dbReference>
<evidence type="ECO:0000313" key="3">
    <source>
        <dbReference type="EMBL" id="KAI6654638.1"/>
    </source>
</evidence>
<accession>A0AAV7K113</accession>
<feature type="domain" description="PH" evidence="1">
    <location>
        <begin position="285"/>
        <end position="396"/>
    </location>
</feature>
<dbReference type="FunFam" id="1.10.1000.11:FF:000002">
    <property type="entry name" value="Cytohesin 1"/>
    <property type="match status" value="1"/>
</dbReference>
<dbReference type="Gene3D" id="2.30.29.30">
    <property type="entry name" value="Pleckstrin-homology domain (PH domain)/Phosphotyrosine-binding domain (PTB)"/>
    <property type="match status" value="1"/>
</dbReference>
<dbReference type="SMART" id="SM00222">
    <property type="entry name" value="Sec7"/>
    <property type="match status" value="1"/>
</dbReference>
<dbReference type="PANTHER" id="PTHR10663">
    <property type="entry name" value="GUANYL-NUCLEOTIDE EXCHANGE FACTOR"/>
    <property type="match status" value="1"/>
</dbReference>
<keyword evidence="4" id="KW-1185">Reference proteome</keyword>
<evidence type="ECO:0000259" key="1">
    <source>
        <dbReference type="PROSITE" id="PS50003"/>
    </source>
</evidence>
<proteinExistence type="predicted"/>
<dbReference type="SUPFAM" id="SSF50729">
    <property type="entry name" value="PH domain-like"/>
    <property type="match status" value="1"/>
</dbReference>
<feature type="domain" description="SEC7" evidence="2">
    <location>
        <begin position="80"/>
        <end position="267"/>
    </location>
</feature>
<dbReference type="Gene3D" id="1.10.220.20">
    <property type="match status" value="1"/>
</dbReference>
<dbReference type="InterPro" id="IPR000904">
    <property type="entry name" value="Sec7_dom"/>
</dbReference>
<evidence type="ECO:0000313" key="4">
    <source>
        <dbReference type="Proteomes" id="UP001165289"/>
    </source>
</evidence>
<evidence type="ECO:0000259" key="2">
    <source>
        <dbReference type="PROSITE" id="PS50190"/>
    </source>
</evidence>
<dbReference type="Pfam" id="PF00169">
    <property type="entry name" value="PH"/>
    <property type="match status" value="1"/>
</dbReference>
<name>A0AAV7K113_9METZ</name>
<dbReference type="GO" id="GO:0032012">
    <property type="term" value="P:regulation of ARF protein signal transduction"/>
    <property type="evidence" value="ECO:0007669"/>
    <property type="project" value="InterPro"/>
</dbReference>
<dbReference type="Pfam" id="PF01369">
    <property type="entry name" value="Sec7"/>
    <property type="match status" value="1"/>
</dbReference>
<dbReference type="InterPro" id="IPR035999">
    <property type="entry name" value="Sec7_dom_sf"/>
</dbReference>
<dbReference type="EMBL" id="JAKMXF010000222">
    <property type="protein sequence ID" value="KAI6654638.1"/>
    <property type="molecule type" value="Genomic_DNA"/>
</dbReference>
<dbReference type="AlphaFoldDB" id="A0AAV7K113"/>
<dbReference type="PROSITE" id="PS50003">
    <property type="entry name" value="PH_DOMAIN"/>
    <property type="match status" value="1"/>
</dbReference>
<dbReference type="SMART" id="SM00233">
    <property type="entry name" value="PH"/>
    <property type="match status" value="1"/>
</dbReference>
<dbReference type="SUPFAM" id="SSF48425">
    <property type="entry name" value="Sec7 domain"/>
    <property type="match status" value="1"/>
</dbReference>
<dbReference type="Proteomes" id="UP001165289">
    <property type="component" value="Unassembled WGS sequence"/>
</dbReference>
<dbReference type="GO" id="GO:0005085">
    <property type="term" value="F:guanyl-nucleotide exchange factor activity"/>
    <property type="evidence" value="ECO:0007669"/>
    <property type="project" value="InterPro"/>
</dbReference>
<organism evidence="3 4">
    <name type="scientific">Oopsacas minuta</name>
    <dbReference type="NCBI Taxonomy" id="111878"/>
    <lineage>
        <taxon>Eukaryota</taxon>
        <taxon>Metazoa</taxon>
        <taxon>Porifera</taxon>
        <taxon>Hexactinellida</taxon>
        <taxon>Hexasterophora</taxon>
        <taxon>Lyssacinosida</taxon>
        <taxon>Leucopsacidae</taxon>
        <taxon>Oopsacas</taxon>
    </lineage>
</organism>
<dbReference type="PANTHER" id="PTHR10663:SF402">
    <property type="entry name" value="MIP16918P"/>
    <property type="match status" value="1"/>
</dbReference>
<dbReference type="CDD" id="cd00171">
    <property type="entry name" value="Sec7"/>
    <property type="match status" value="1"/>
</dbReference>
<dbReference type="InterPro" id="IPR001849">
    <property type="entry name" value="PH_domain"/>
</dbReference>
<dbReference type="PROSITE" id="PS50190">
    <property type="entry name" value="SEC7"/>
    <property type="match status" value="1"/>
</dbReference>
<protein>
    <submittedName>
        <fullName evidence="3">Uncharacterized protein</fullName>
    </submittedName>
</protein>